<comment type="caution">
    <text evidence="3">The sequence shown here is derived from an EMBL/GenBank/DDBJ whole genome shotgun (WGS) entry which is preliminary data.</text>
</comment>
<gene>
    <name evidence="3" type="ORF">Harman_09010</name>
</gene>
<dbReference type="Pfam" id="PF07790">
    <property type="entry name" value="Pilin_N"/>
    <property type="match status" value="1"/>
</dbReference>
<dbReference type="AlphaFoldDB" id="A0A4C2EER6"/>
<feature type="transmembrane region" description="Helical" evidence="1">
    <location>
        <begin position="25"/>
        <end position="49"/>
    </location>
</feature>
<proteinExistence type="predicted"/>
<feature type="domain" description="Archaeal Type IV pilin N-terminal" evidence="2">
    <location>
        <begin position="20"/>
        <end position="96"/>
    </location>
</feature>
<keyword evidence="1" id="KW-1133">Transmembrane helix</keyword>
<dbReference type="PANTHER" id="PTHR38138">
    <property type="entry name" value="VNG6441H"/>
    <property type="match status" value="1"/>
</dbReference>
<keyword evidence="4" id="KW-1185">Reference proteome</keyword>
<name>A0A4C2EER6_9EURY</name>
<evidence type="ECO:0000313" key="4">
    <source>
        <dbReference type="Proteomes" id="UP000304382"/>
    </source>
</evidence>
<dbReference type="InterPro" id="IPR013373">
    <property type="entry name" value="Flagellin/pilin_N_arc"/>
</dbReference>
<evidence type="ECO:0000313" key="3">
    <source>
        <dbReference type="EMBL" id="GCF12966.1"/>
    </source>
</evidence>
<protein>
    <recommendedName>
        <fullName evidence="2">Archaeal Type IV pilin N-terminal domain-containing protein</fullName>
    </recommendedName>
</protein>
<organism evidence="3 4">
    <name type="scientific">Haloarcula mannanilytica</name>
    <dbReference type="NCBI Taxonomy" id="2509225"/>
    <lineage>
        <taxon>Archaea</taxon>
        <taxon>Methanobacteriati</taxon>
        <taxon>Methanobacteriota</taxon>
        <taxon>Stenosarchaea group</taxon>
        <taxon>Halobacteria</taxon>
        <taxon>Halobacteriales</taxon>
        <taxon>Haloarculaceae</taxon>
        <taxon>Haloarcula</taxon>
    </lineage>
</organism>
<dbReference type="Proteomes" id="UP000304382">
    <property type="component" value="Unassembled WGS sequence"/>
</dbReference>
<dbReference type="PANTHER" id="PTHR38138:SF1">
    <property type="entry name" value="ARCHAEAL TYPE IV PILIN N-TERMINAL DOMAIN-CONTAINING PROTEIN"/>
    <property type="match status" value="1"/>
</dbReference>
<keyword evidence="1" id="KW-0812">Transmembrane</keyword>
<evidence type="ECO:0000256" key="1">
    <source>
        <dbReference type="SAM" id="Phobius"/>
    </source>
</evidence>
<dbReference type="NCBIfam" id="TIGR02537">
    <property type="entry name" value="arch_flag_Nterm"/>
    <property type="match status" value="1"/>
</dbReference>
<accession>A0A4C2EER6</accession>
<reference evidence="3 4" key="1">
    <citation type="submission" date="2019-02" db="EMBL/GenBank/DDBJ databases">
        <title>Haloarcula mannanilyticum sp. nov., a mannan degrading haloarchaeon isolated from commercial salt.</title>
        <authorList>
            <person name="Enomoto S."/>
            <person name="Shimane Y."/>
            <person name="Kamekura M."/>
            <person name="Ito T."/>
            <person name="Moriya O."/>
            <person name="Ihara K."/>
            <person name="Takahashi-Ando N."/>
            <person name="Fukushima Y."/>
            <person name="Yoshida Y."/>
            <person name="Usama R."/>
            <person name="Takai K."/>
            <person name="Minegishi H."/>
        </authorList>
    </citation>
    <scope>NUCLEOTIDE SEQUENCE [LARGE SCALE GENOMIC DNA]</scope>
    <source>
        <strain evidence="3 4">MD130-1</strain>
    </source>
</reference>
<sequence length="175" mass="18224">MLAVCAEQTMDIKQLIHDDDAVSPVIGVILMVAITVILAAVIASFVLGLGDQAQQATPQASFSWDFDESVGDADYGIVKITHDGGDTINGNELYVRGENIIDASSNGMTSSDYDLDSTTSGEPTFGNSDTIGATEVSAGTSMNVAVSDAYDLRVVYETQEGDSSATLSQDSGPEA</sequence>
<dbReference type="InterPro" id="IPR012859">
    <property type="entry name" value="Pilin_N_archaeal"/>
</dbReference>
<dbReference type="EMBL" id="BIXZ01000001">
    <property type="protein sequence ID" value="GCF12966.1"/>
    <property type="molecule type" value="Genomic_DNA"/>
</dbReference>
<keyword evidence="1" id="KW-0472">Membrane</keyword>
<evidence type="ECO:0000259" key="2">
    <source>
        <dbReference type="Pfam" id="PF07790"/>
    </source>
</evidence>